<feature type="region of interest" description="Disordered" evidence="1">
    <location>
        <begin position="592"/>
        <end position="746"/>
    </location>
</feature>
<evidence type="ECO:0008006" key="5">
    <source>
        <dbReference type="Google" id="ProtNLM"/>
    </source>
</evidence>
<feature type="compositionally biased region" description="Low complexity" evidence="1">
    <location>
        <begin position="731"/>
        <end position="740"/>
    </location>
</feature>
<evidence type="ECO:0000313" key="4">
    <source>
        <dbReference type="Proteomes" id="UP001139409"/>
    </source>
</evidence>
<protein>
    <recommendedName>
        <fullName evidence="5">Carbohydrate-binding family V/XII</fullName>
    </recommendedName>
</protein>
<evidence type="ECO:0000313" key="3">
    <source>
        <dbReference type="EMBL" id="MCA6074458.1"/>
    </source>
</evidence>
<dbReference type="AlphaFoldDB" id="A0A9X1HLP5"/>
<organism evidence="3 4">
    <name type="scientific">Fulvivirga sedimenti</name>
    <dbReference type="NCBI Taxonomy" id="2879465"/>
    <lineage>
        <taxon>Bacteria</taxon>
        <taxon>Pseudomonadati</taxon>
        <taxon>Bacteroidota</taxon>
        <taxon>Cytophagia</taxon>
        <taxon>Cytophagales</taxon>
        <taxon>Fulvivirgaceae</taxon>
        <taxon>Fulvivirga</taxon>
    </lineage>
</organism>
<name>A0A9X1HLP5_9BACT</name>
<reference evidence="3" key="1">
    <citation type="submission" date="2021-09" db="EMBL/GenBank/DDBJ databases">
        <title>Fulvivirga sp. isolated from coastal sediment.</title>
        <authorList>
            <person name="Yu H."/>
        </authorList>
    </citation>
    <scope>NUCLEOTIDE SEQUENCE</scope>
    <source>
        <strain evidence="3">1062</strain>
    </source>
</reference>
<feature type="chain" id="PRO_5040913539" description="Carbohydrate-binding family V/XII" evidence="2">
    <location>
        <begin position="22"/>
        <end position="746"/>
    </location>
</feature>
<feature type="compositionally biased region" description="Polar residues" evidence="1">
    <location>
        <begin position="645"/>
        <end position="659"/>
    </location>
</feature>
<dbReference type="RefSeq" id="WP_225697550.1">
    <property type="nucleotide sequence ID" value="NZ_JAIXNE010000001.1"/>
</dbReference>
<dbReference type="EMBL" id="JAIXNE010000001">
    <property type="protein sequence ID" value="MCA6074458.1"/>
    <property type="molecule type" value="Genomic_DNA"/>
</dbReference>
<dbReference type="Proteomes" id="UP001139409">
    <property type="component" value="Unassembled WGS sequence"/>
</dbReference>
<proteinExistence type="predicted"/>
<keyword evidence="4" id="KW-1185">Reference proteome</keyword>
<feature type="compositionally biased region" description="Polar residues" evidence="1">
    <location>
        <begin position="682"/>
        <end position="730"/>
    </location>
</feature>
<feature type="signal peptide" evidence="2">
    <location>
        <begin position="1"/>
        <end position="21"/>
    </location>
</feature>
<accession>A0A9X1HLP5</accession>
<feature type="compositionally biased region" description="Basic and acidic residues" evidence="1">
    <location>
        <begin position="663"/>
        <end position="681"/>
    </location>
</feature>
<evidence type="ECO:0000256" key="1">
    <source>
        <dbReference type="SAM" id="MobiDB-lite"/>
    </source>
</evidence>
<feature type="compositionally biased region" description="Basic and acidic residues" evidence="1">
    <location>
        <begin position="592"/>
        <end position="601"/>
    </location>
</feature>
<comment type="caution">
    <text evidence="3">The sequence shown here is derived from an EMBL/GenBank/DDBJ whole genome shotgun (WGS) entry which is preliminary data.</text>
</comment>
<sequence length="746" mass="83729">MKLLIPLSLILFFIFPSQSYGQDTWPKEIPLSTGGKVVIYQPQVEGFEGNILHTRSAVSVRQQAKDEPVFGAVWADAQMLTDKDTRMATLESIDITDVRFPNIEDQSKIDAFEKLLETEIPKWNLEISIDRIIASLESQGKIEDSDLNTTPPKIIYRKEPSTLVLIDGEPKIEKNDDLNMETVVNTPFFIVKNPDDKKFYLFGGDFWYVSGSVTSGWQPAGSLSGTMKELDKALQEQIAENQEGEKEPAPASPPAIVVSTEPAELIQSEGEADFQSIEGTSLLYMSNTTNDILMDISSQTYYVLLAGRWYNSKSLNGPWSYSAPDKLPADFSKIPKGSEKDVVLANVAGTPEARDATMEAQIPQTAKVDRNSTSCTVEYDGKPKFEPIEGTSLQVAVNTSSTVLRANNKYYAVENGVWFVSNNAEGPWKVSEERPSEVEKIPASSPAYNTKYVYIYDVTPTYIYTGYTPGYLGCYVYGPTVVYGTGYYYRPWYGAYYYPRPVTWGFGMHYNPWTGWSMNFGVSVGFFSFSFGHGGYYGRPGGWWGPPMYRPPYRPPYYGGGGYYGGRRNNININGDVNINVGNNTNNLYRYRNDAVTRDRASTANRTGSSRDRANQNGNISRDRTQNTTRDRTQNTTRDRAGNAGVNTSDLSNRMQNKPTARPADRSKNNVYTDKKGDVYRRQNNGNWQQKSSNGWNKSSVTPSTRQNLNRQSEMRNRGTTRTNSYQRTQSRPASRPAPSGRRRGN</sequence>
<keyword evidence="2" id="KW-0732">Signal</keyword>
<gene>
    <name evidence="3" type="ORF">LDX50_06235</name>
</gene>
<evidence type="ECO:0000256" key="2">
    <source>
        <dbReference type="SAM" id="SignalP"/>
    </source>
</evidence>
<feature type="compositionally biased region" description="Basic and acidic residues" evidence="1">
    <location>
        <begin position="621"/>
        <end position="641"/>
    </location>
</feature>